<evidence type="ECO:0000313" key="9">
    <source>
        <dbReference type="Proteomes" id="UP000799779"/>
    </source>
</evidence>
<dbReference type="Pfam" id="PF13639">
    <property type="entry name" value="zf-RING_2"/>
    <property type="match status" value="1"/>
</dbReference>
<dbReference type="InterPro" id="IPR001841">
    <property type="entry name" value="Znf_RING"/>
</dbReference>
<accession>A0A6A5WLX2</accession>
<dbReference type="PROSITE" id="PS50966">
    <property type="entry name" value="ZF_SWIM"/>
    <property type="match status" value="1"/>
</dbReference>
<evidence type="ECO:0000256" key="3">
    <source>
        <dbReference type="ARBA" id="ARBA00022833"/>
    </source>
</evidence>
<dbReference type="GO" id="GO:0061630">
    <property type="term" value="F:ubiquitin protein ligase activity"/>
    <property type="evidence" value="ECO:0007669"/>
    <property type="project" value="InterPro"/>
</dbReference>
<dbReference type="GO" id="GO:0008270">
    <property type="term" value="F:zinc ion binding"/>
    <property type="evidence" value="ECO:0007669"/>
    <property type="project" value="UniProtKB-KW"/>
</dbReference>
<feature type="domain" description="SWIM-type" evidence="7">
    <location>
        <begin position="100"/>
        <end position="132"/>
    </location>
</feature>
<dbReference type="InterPro" id="IPR013083">
    <property type="entry name" value="Znf_RING/FYVE/PHD"/>
</dbReference>
<feature type="domain" description="RING-type" evidence="6">
    <location>
        <begin position="180"/>
        <end position="226"/>
    </location>
</feature>
<keyword evidence="1" id="KW-0479">Metal-binding</keyword>
<dbReference type="SMART" id="SM00744">
    <property type="entry name" value="RINGv"/>
    <property type="match status" value="1"/>
</dbReference>
<evidence type="ECO:0000256" key="4">
    <source>
        <dbReference type="PROSITE-ProRule" id="PRU00175"/>
    </source>
</evidence>
<name>A0A6A5WLX2_9PLEO</name>
<proteinExistence type="predicted"/>
<dbReference type="Gene3D" id="3.30.40.10">
    <property type="entry name" value="Zinc/RING finger domain, C3HC4 (zinc finger)"/>
    <property type="match status" value="1"/>
</dbReference>
<keyword evidence="9" id="KW-1185">Reference proteome</keyword>
<dbReference type="PANTHER" id="PTHR21540">
    <property type="entry name" value="RING FINGER AND SWIM DOMAIN-CONTAINING PROTEIN 2"/>
    <property type="match status" value="1"/>
</dbReference>
<dbReference type="PANTHER" id="PTHR21540:SF0">
    <property type="entry name" value="PHD FAMILY PROTEIN"/>
    <property type="match status" value="1"/>
</dbReference>
<dbReference type="EMBL" id="ML977576">
    <property type="protein sequence ID" value="KAF2002722.1"/>
    <property type="molecule type" value="Genomic_DNA"/>
</dbReference>
<dbReference type="InterPro" id="IPR007527">
    <property type="entry name" value="Znf_SWIM"/>
</dbReference>
<evidence type="ECO:0000313" key="8">
    <source>
        <dbReference type="EMBL" id="KAF2002722.1"/>
    </source>
</evidence>
<organism evidence="8 9">
    <name type="scientific">Amniculicola lignicola CBS 123094</name>
    <dbReference type="NCBI Taxonomy" id="1392246"/>
    <lineage>
        <taxon>Eukaryota</taxon>
        <taxon>Fungi</taxon>
        <taxon>Dikarya</taxon>
        <taxon>Ascomycota</taxon>
        <taxon>Pezizomycotina</taxon>
        <taxon>Dothideomycetes</taxon>
        <taxon>Pleosporomycetidae</taxon>
        <taxon>Pleosporales</taxon>
        <taxon>Amniculicolaceae</taxon>
        <taxon>Amniculicola</taxon>
    </lineage>
</organism>
<evidence type="ECO:0000259" key="7">
    <source>
        <dbReference type="PROSITE" id="PS50966"/>
    </source>
</evidence>
<keyword evidence="3" id="KW-0862">Zinc</keyword>
<dbReference type="InterPro" id="IPR011016">
    <property type="entry name" value="Znf_RING-CH"/>
</dbReference>
<feature type="region of interest" description="Disordered" evidence="5">
    <location>
        <begin position="1"/>
        <end position="43"/>
    </location>
</feature>
<dbReference type="Proteomes" id="UP000799779">
    <property type="component" value="Unassembled WGS sequence"/>
</dbReference>
<dbReference type="Pfam" id="PF04434">
    <property type="entry name" value="SWIM"/>
    <property type="match status" value="1"/>
</dbReference>
<evidence type="ECO:0008006" key="10">
    <source>
        <dbReference type="Google" id="ProtNLM"/>
    </source>
</evidence>
<gene>
    <name evidence="8" type="ORF">P154DRAFT_544375</name>
</gene>
<reference evidence="8" key="1">
    <citation type="journal article" date="2020" name="Stud. Mycol.">
        <title>101 Dothideomycetes genomes: a test case for predicting lifestyles and emergence of pathogens.</title>
        <authorList>
            <person name="Haridas S."/>
            <person name="Albert R."/>
            <person name="Binder M."/>
            <person name="Bloem J."/>
            <person name="Labutti K."/>
            <person name="Salamov A."/>
            <person name="Andreopoulos B."/>
            <person name="Baker S."/>
            <person name="Barry K."/>
            <person name="Bills G."/>
            <person name="Bluhm B."/>
            <person name="Cannon C."/>
            <person name="Castanera R."/>
            <person name="Culley D."/>
            <person name="Daum C."/>
            <person name="Ezra D."/>
            <person name="Gonzalez J."/>
            <person name="Henrissat B."/>
            <person name="Kuo A."/>
            <person name="Liang C."/>
            <person name="Lipzen A."/>
            <person name="Lutzoni F."/>
            <person name="Magnuson J."/>
            <person name="Mondo S."/>
            <person name="Nolan M."/>
            <person name="Ohm R."/>
            <person name="Pangilinan J."/>
            <person name="Park H.-J."/>
            <person name="Ramirez L."/>
            <person name="Alfaro M."/>
            <person name="Sun H."/>
            <person name="Tritt A."/>
            <person name="Yoshinaga Y."/>
            <person name="Zwiers L.-H."/>
            <person name="Turgeon B."/>
            <person name="Goodwin S."/>
            <person name="Spatafora J."/>
            <person name="Crous P."/>
            <person name="Grigoriev I."/>
        </authorList>
    </citation>
    <scope>NUCLEOTIDE SEQUENCE</scope>
    <source>
        <strain evidence="8">CBS 123094</strain>
    </source>
</reference>
<dbReference type="InterPro" id="IPR039903">
    <property type="entry name" value="Zswim2"/>
</dbReference>
<sequence length="284" mass="31839">MKGKRKRKNDSYDDEGDAVDVSPKNRSPKKKAKKGGDETCDAVMKEKRPRRFRAYAPQSYLEIKERALSQRLTVMGRERCGTTEVPEEKVLVAGSTGNLYTVHIGKVPDCDCPYAKKGNQCKHIIYVFLRVLKAPEHVGYQLALLSSELQDLFKTSPPIPSADAEADSSDGNRKPIEGECPICYMEFEKGEAIAYCKAACGNNVHQDCMNSWITVSRGKATCPYCRSNWVREAFSGNSKELLTGTVNEEGYVNVASQLGLSGERDYSTYHQPWVRSQRGYGYRH</sequence>
<dbReference type="OrthoDB" id="2122982at2759"/>
<evidence type="ECO:0000259" key="6">
    <source>
        <dbReference type="PROSITE" id="PS50089"/>
    </source>
</evidence>
<dbReference type="PROSITE" id="PS50089">
    <property type="entry name" value="ZF_RING_2"/>
    <property type="match status" value="1"/>
</dbReference>
<evidence type="ECO:0000256" key="2">
    <source>
        <dbReference type="ARBA" id="ARBA00022771"/>
    </source>
</evidence>
<protein>
    <recommendedName>
        <fullName evidence="10">SWIM-type domain-containing protein</fullName>
    </recommendedName>
</protein>
<evidence type="ECO:0000256" key="1">
    <source>
        <dbReference type="ARBA" id="ARBA00022723"/>
    </source>
</evidence>
<evidence type="ECO:0000256" key="5">
    <source>
        <dbReference type="SAM" id="MobiDB-lite"/>
    </source>
</evidence>
<dbReference type="AlphaFoldDB" id="A0A6A5WLX2"/>
<dbReference type="SUPFAM" id="SSF57850">
    <property type="entry name" value="RING/U-box"/>
    <property type="match status" value="1"/>
</dbReference>
<keyword evidence="2 4" id="KW-0863">Zinc-finger</keyword>